<proteinExistence type="predicted"/>
<accession>A0A0N7KFN5</accession>
<gene>
    <name evidence="3" type="primary">OJ1004_A05.1</name>
    <name evidence="2" type="ORF">OJ1476_F05.27</name>
</gene>
<sequence>MSKVPLGPHVRSAIPLSQTVATGNGRGADGGGGHHARHVRPLLLLQPRRVPHAGPPHGVRLRGLPQGAHPGI</sequence>
<reference evidence="3" key="2">
    <citation type="submission" date="2002-05" db="EMBL/GenBank/DDBJ databases">
        <title>Oryza sativa nipponbare(GA3) genomic DNA, chromosome 2, BAC clone:OJ1004_A05.</title>
        <authorList>
            <person name="Sasaki T."/>
            <person name="Matsumoto T."/>
            <person name="Katayose Y."/>
        </authorList>
    </citation>
    <scope>NUCLEOTIDE SEQUENCE</scope>
</reference>
<protein>
    <submittedName>
        <fullName evidence="3">Uncharacterized protein</fullName>
    </submittedName>
</protein>
<organism evidence="3 4">
    <name type="scientific">Oryza sativa subsp. japonica</name>
    <name type="common">Rice</name>
    <dbReference type="NCBI Taxonomy" id="39947"/>
    <lineage>
        <taxon>Eukaryota</taxon>
        <taxon>Viridiplantae</taxon>
        <taxon>Streptophyta</taxon>
        <taxon>Embryophyta</taxon>
        <taxon>Tracheophyta</taxon>
        <taxon>Spermatophyta</taxon>
        <taxon>Magnoliopsida</taxon>
        <taxon>Liliopsida</taxon>
        <taxon>Poales</taxon>
        <taxon>Poaceae</taxon>
        <taxon>BOP clade</taxon>
        <taxon>Oryzoideae</taxon>
        <taxon>Oryzeae</taxon>
        <taxon>Oryzinae</taxon>
        <taxon>Oryza</taxon>
        <taxon>Oryza sativa</taxon>
    </lineage>
</organism>
<evidence type="ECO:0000313" key="4">
    <source>
        <dbReference type="Proteomes" id="UP000000763"/>
    </source>
</evidence>
<reference evidence="4" key="3">
    <citation type="journal article" date="2005" name="Nature">
        <title>The map-based sequence of the rice genome.</title>
        <authorList>
            <consortium name="International rice genome sequencing project (IRGSP)"/>
            <person name="Matsumoto T."/>
            <person name="Wu J."/>
            <person name="Kanamori H."/>
            <person name="Katayose Y."/>
            <person name="Fujisawa M."/>
            <person name="Namiki N."/>
            <person name="Mizuno H."/>
            <person name="Yamamoto K."/>
            <person name="Antonio B.A."/>
            <person name="Baba T."/>
            <person name="Sakata K."/>
            <person name="Nagamura Y."/>
            <person name="Aoki H."/>
            <person name="Arikawa K."/>
            <person name="Arita K."/>
            <person name="Bito T."/>
            <person name="Chiden Y."/>
            <person name="Fujitsuka N."/>
            <person name="Fukunaka R."/>
            <person name="Hamada M."/>
            <person name="Harada C."/>
            <person name="Hayashi A."/>
            <person name="Hijishita S."/>
            <person name="Honda M."/>
            <person name="Hosokawa S."/>
            <person name="Ichikawa Y."/>
            <person name="Idonuma A."/>
            <person name="Iijima M."/>
            <person name="Ikeda M."/>
            <person name="Ikeno M."/>
            <person name="Ito K."/>
            <person name="Ito S."/>
            <person name="Ito T."/>
            <person name="Ito Y."/>
            <person name="Ito Y."/>
            <person name="Iwabuchi A."/>
            <person name="Kamiya K."/>
            <person name="Karasawa W."/>
            <person name="Kurita K."/>
            <person name="Katagiri S."/>
            <person name="Kikuta A."/>
            <person name="Kobayashi H."/>
            <person name="Kobayashi N."/>
            <person name="Machita K."/>
            <person name="Maehara T."/>
            <person name="Masukawa M."/>
            <person name="Mizubayashi T."/>
            <person name="Mukai Y."/>
            <person name="Nagasaki H."/>
            <person name="Nagata Y."/>
            <person name="Naito S."/>
            <person name="Nakashima M."/>
            <person name="Nakama Y."/>
            <person name="Nakamichi Y."/>
            <person name="Nakamura M."/>
            <person name="Meguro A."/>
            <person name="Negishi M."/>
            <person name="Ohta I."/>
            <person name="Ohta T."/>
            <person name="Okamoto M."/>
            <person name="Ono N."/>
            <person name="Saji S."/>
            <person name="Sakaguchi M."/>
            <person name="Sakai K."/>
            <person name="Shibata M."/>
            <person name="Shimokawa T."/>
            <person name="Song J."/>
            <person name="Takazaki Y."/>
            <person name="Terasawa K."/>
            <person name="Tsugane M."/>
            <person name="Tsuji K."/>
            <person name="Ueda S."/>
            <person name="Waki K."/>
            <person name="Yamagata H."/>
            <person name="Yamamoto M."/>
            <person name="Yamamoto S."/>
            <person name="Yamane H."/>
            <person name="Yoshiki S."/>
            <person name="Yoshihara R."/>
            <person name="Yukawa K."/>
            <person name="Zhong H."/>
            <person name="Yano M."/>
            <person name="Yuan Q."/>
            <person name="Ouyang S."/>
            <person name="Liu J."/>
            <person name="Jones K.M."/>
            <person name="Gansberger K."/>
            <person name="Moffat K."/>
            <person name="Hill J."/>
            <person name="Bera J."/>
            <person name="Fadrosh D."/>
            <person name="Jin S."/>
            <person name="Johri S."/>
            <person name="Kim M."/>
            <person name="Overton L."/>
            <person name="Reardon M."/>
            <person name="Tsitrin T."/>
            <person name="Vuong H."/>
            <person name="Weaver B."/>
            <person name="Ciecko A."/>
            <person name="Tallon L."/>
            <person name="Jackson J."/>
            <person name="Pai G."/>
            <person name="Aken S.V."/>
            <person name="Utterback T."/>
            <person name="Reidmuller S."/>
            <person name="Feldblyum T."/>
            <person name="Hsiao J."/>
            <person name="Zismann V."/>
            <person name="Iobst S."/>
            <person name="de Vazeille A.R."/>
            <person name="Buell C.R."/>
            <person name="Ying K."/>
            <person name="Li Y."/>
            <person name="Lu T."/>
            <person name="Huang Y."/>
            <person name="Zhao Q."/>
            <person name="Feng Q."/>
            <person name="Zhang L."/>
            <person name="Zhu J."/>
            <person name="Weng Q."/>
            <person name="Mu J."/>
            <person name="Lu Y."/>
            <person name="Fan D."/>
            <person name="Liu Y."/>
            <person name="Guan J."/>
            <person name="Zhang Y."/>
            <person name="Yu S."/>
            <person name="Liu X."/>
            <person name="Zhang Y."/>
            <person name="Hong G."/>
            <person name="Han B."/>
            <person name="Choisne N."/>
            <person name="Demange N."/>
            <person name="Orjeda G."/>
            <person name="Samain S."/>
            <person name="Cattolico L."/>
            <person name="Pelletier E."/>
            <person name="Couloux A."/>
            <person name="Segurens B."/>
            <person name="Wincker P."/>
            <person name="D'Hont A."/>
            <person name="Scarpelli C."/>
            <person name="Weissenbach J."/>
            <person name="Salanoubat M."/>
            <person name="Quetier F."/>
            <person name="Yu Y."/>
            <person name="Kim H.R."/>
            <person name="Rambo T."/>
            <person name="Currie J."/>
            <person name="Collura K."/>
            <person name="Luo M."/>
            <person name="Yang T."/>
            <person name="Ammiraju J.S.S."/>
            <person name="Engler F."/>
            <person name="Soderlund C."/>
            <person name="Wing R.A."/>
            <person name="Palmer L.E."/>
            <person name="de la Bastide M."/>
            <person name="Spiegel L."/>
            <person name="Nascimento L."/>
            <person name="Zutavern T."/>
            <person name="O'Shaughnessy A."/>
            <person name="Dike S."/>
            <person name="Dedhia N."/>
            <person name="Preston R."/>
            <person name="Balija V."/>
            <person name="McCombie W.R."/>
            <person name="Chow T."/>
            <person name="Chen H."/>
            <person name="Chung M."/>
            <person name="Chen C."/>
            <person name="Shaw J."/>
            <person name="Wu H."/>
            <person name="Hsiao K."/>
            <person name="Chao Y."/>
            <person name="Chu M."/>
            <person name="Cheng C."/>
            <person name="Hour A."/>
            <person name="Lee P."/>
            <person name="Lin S."/>
            <person name="Lin Y."/>
            <person name="Liou J."/>
            <person name="Liu S."/>
            <person name="Hsing Y."/>
            <person name="Raghuvanshi S."/>
            <person name="Mohanty A."/>
            <person name="Bharti A.K."/>
            <person name="Gaur A."/>
            <person name="Gupta V."/>
            <person name="Kumar D."/>
            <person name="Ravi V."/>
            <person name="Vij S."/>
            <person name="Kapur A."/>
            <person name="Khurana P."/>
            <person name="Khurana P."/>
            <person name="Khurana J.P."/>
            <person name="Tyagi A.K."/>
            <person name="Gaikwad K."/>
            <person name="Singh A."/>
            <person name="Dalal V."/>
            <person name="Srivastava S."/>
            <person name="Dixit A."/>
            <person name="Pal A.K."/>
            <person name="Ghazi I.A."/>
            <person name="Yadav M."/>
            <person name="Pandit A."/>
            <person name="Bhargava A."/>
            <person name="Sureshbabu K."/>
            <person name="Batra K."/>
            <person name="Sharma T.R."/>
            <person name="Mohapatra T."/>
            <person name="Singh N.K."/>
            <person name="Messing J."/>
            <person name="Nelson A.B."/>
            <person name="Fuks G."/>
            <person name="Kavchok S."/>
            <person name="Keizer G."/>
            <person name="Linton E."/>
            <person name="Llaca V."/>
            <person name="Song R."/>
            <person name="Tanyolac B."/>
            <person name="Young S."/>
            <person name="Ho-Il K."/>
            <person name="Hahn J.H."/>
            <person name="Sangsakoo G."/>
            <person name="Vanavichit A."/>
            <person name="de Mattos Luiz.A.T."/>
            <person name="Zimmer P.D."/>
            <person name="Malone G."/>
            <person name="Dellagostin O."/>
            <person name="de Oliveira A.C."/>
            <person name="Bevan M."/>
            <person name="Bancroft I."/>
            <person name="Minx P."/>
            <person name="Cordum H."/>
            <person name="Wilson R."/>
            <person name="Cheng Z."/>
            <person name="Jin W."/>
            <person name="Jiang J."/>
            <person name="Leong S.A."/>
            <person name="Iwama H."/>
            <person name="Gojobori T."/>
            <person name="Itoh T."/>
            <person name="Niimura Y."/>
            <person name="Fujii Y."/>
            <person name="Habara T."/>
            <person name="Sakai H."/>
            <person name="Sato Y."/>
            <person name="Wilson G."/>
            <person name="Kumar K."/>
            <person name="McCouch S."/>
            <person name="Juretic N."/>
            <person name="Hoen D."/>
            <person name="Wright S."/>
            <person name="Bruskiewich R."/>
            <person name="Bureau T."/>
            <person name="Miyao A."/>
            <person name="Hirochika H."/>
            <person name="Nishikawa T."/>
            <person name="Kadowaki K."/>
            <person name="Sugiura M."/>
            <person name="Burr B."/>
            <person name="Sasaki T."/>
        </authorList>
    </citation>
    <scope>NUCLEOTIDE SEQUENCE [LARGE SCALE GENOMIC DNA]</scope>
    <source>
        <strain evidence="4">cv. Nipponbare</strain>
    </source>
</reference>
<evidence type="ECO:0000313" key="3">
    <source>
        <dbReference type="EMBL" id="BAD19675.1"/>
    </source>
</evidence>
<feature type="region of interest" description="Disordered" evidence="1">
    <location>
        <begin position="48"/>
        <end position="72"/>
    </location>
</feature>
<reference evidence="4" key="4">
    <citation type="journal article" date="2008" name="Nucleic Acids Res.">
        <title>The rice annotation project database (RAP-DB): 2008 update.</title>
        <authorList>
            <consortium name="The rice annotation project (RAP)"/>
        </authorList>
    </citation>
    <scope>GENOME REANNOTATION</scope>
    <source>
        <strain evidence="4">cv. Nipponbare</strain>
    </source>
</reference>
<reference evidence="2" key="1">
    <citation type="submission" date="2001-08" db="EMBL/GenBank/DDBJ databases">
        <title>Oryza sativa nipponbare(GA3) genomic DNA, chromosome 2, BAC clone:OJ1476_F05.</title>
        <authorList>
            <person name="Sasaki T."/>
            <person name="Matsumoto T."/>
            <person name="Yamamoto K."/>
        </authorList>
    </citation>
    <scope>NUCLEOTIDE SEQUENCE</scope>
</reference>
<dbReference type="EMBL" id="AP004063">
    <property type="protein sequence ID" value="BAD19230.1"/>
    <property type="molecule type" value="Genomic_DNA"/>
</dbReference>
<evidence type="ECO:0000313" key="2">
    <source>
        <dbReference type="EMBL" id="BAD19230.1"/>
    </source>
</evidence>
<dbReference type="Gramene" id="Os02t0611000-02">
    <property type="protein sequence ID" value="Os02t0611000-02"/>
    <property type="gene ID" value="Os02g0611000"/>
</dbReference>
<dbReference type="Proteomes" id="UP000000763">
    <property type="component" value="Chromosome 2"/>
</dbReference>
<dbReference type="EMBL" id="AP005286">
    <property type="protein sequence ID" value="BAD19675.1"/>
    <property type="molecule type" value="Genomic_DNA"/>
</dbReference>
<evidence type="ECO:0000256" key="1">
    <source>
        <dbReference type="SAM" id="MobiDB-lite"/>
    </source>
</evidence>
<dbReference type="AlphaFoldDB" id="A0A0N7KFN5"/>
<name>A0A0N7KFN5_ORYSJ</name>